<gene>
    <name evidence="1" type="ORF">CK203_005836</name>
</gene>
<proteinExistence type="predicted"/>
<dbReference type="Proteomes" id="UP000288805">
    <property type="component" value="Unassembled WGS sequence"/>
</dbReference>
<dbReference type="PANTHER" id="PTHR34222:SF40">
    <property type="match status" value="1"/>
</dbReference>
<dbReference type="PANTHER" id="PTHR34222">
    <property type="entry name" value="GAG_PRE-INTEGRS DOMAIN-CONTAINING PROTEIN"/>
    <property type="match status" value="1"/>
</dbReference>
<evidence type="ECO:0000313" key="1">
    <source>
        <dbReference type="EMBL" id="RVX16088.1"/>
    </source>
</evidence>
<dbReference type="AlphaFoldDB" id="A0A438K4H5"/>
<reference evidence="1 2" key="1">
    <citation type="journal article" date="2018" name="PLoS Genet.">
        <title>Population sequencing reveals clonal diversity and ancestral inbreeding in the grapevine cultivar Chardonnay.</title>
        <authorList>
            <person name="Roach M.J."/>
            <person name="Johnson D.L."/>
            <person name="Bohlmann J."/>
            <person name="van Vuuren H.J."/>
            <person name="Jones S.J."/>
            <person name="Pretorius I.S."/>
            <person name="Schmidt S.A."/>
            <person name="Borneman A.R."/>
        </authorList>
    </citation>
    <scope>NUCLEOTIDE SEQUENCE [LARGE SCALE GENOMIC DNA]</scope>
    <source>
        <strain evidence="2">cv. Chardonnay</strain>
        <tissue evidence="1">Leaf</tissue>
    </source>
</reference>
<comment type="caution">
    <text evidence="1">The sequence shown here is derived from an EMBL/GenBank/DDBJ whole genome shotgun (WGS) entry which is preliminary data.</text>
</comment>
<evidence type="ECO:0000313" key="2">
    <source>
        <dbReference type="Proteomes" id="UP000288805"/>
    </source>
</evidence>
<sequence>MFDTLMWKCADDGLQYRKTIEKERAFDFLAGLNKSLDDVCGRLISQKLFPSIREIFAEVRREERQKSYARRFWKIEQYSSGASSLAVKNPDNAGNQRWEGKLWCVYSHRINHTRENCWKLHGRPPNWRTIGNPKEFHKLQLWQSD</sequence>
<protein>
    <submittedName>
        <fullName evidence="1">Uncharacterized protein</fullName>
    </submittedName>
</protein>
<dbReference type="EMBL" id="QGNW01000017">
    <property type="protein sequence ID" value="RVX16088.1"/>
    <property type="molecule type" value="Genomic_DNA"/>
</dbReference>
<organism evidence="1 2">
    <name type="scientific">Vitis vinifera</name>
    <name type="common">Grape</name>
    <dbReference type="NCBI Taxonomy" id="29760"/>
    <lineage>
        <taxon>Eukaryota</taxon>
        <taxon>Viridiplantae</taxon>
        <taxon>Streptophyta</taxon>
        <taxon>Embryophyta</taxon>
        <taxon>Tracheophyta</taxon>
        <taxon>Spermatophyta</taxon>
        <taxon>Magnoliopsida</taxon>
        <taxon>eudicotyledons</taxon>
        <taxon>Gunneridae</taxon>
        <taxon>Pentapetalae</taxon>
        <taxon>rosids</taxon>
        <taxon>Vitales</taxon>
        <taxon>Vitaceae</taxon>
        <taxon>Viteae</taxon>
        <taxon>Vitis</taxon>
    </lineage>
</organism>
<name>A0A438K4H5_VITVI</name>
<accession>A0A438K4H5</accession>